<keyword evidence="1" id="KW-0175">Coiled coil</keyword>
<feature type="transmembrane region" description="Helical" evidence="2">
    <location>
        <begin position="28"/>
        <end position="53"/>
    </location>
</feature>
<sequence>MVAPSVPSPAALPAGPLVVPGVPGAPELFVILLIAILLFGLPLVLVAGGYFYLRRDESIEELEQRIADLEAERAAGNDEPAGTDDEQS</sequence>
<name>A0A1G7IUR0_9EURY</name>
<feature type="coiled-coil region" evidence="1">
    <location>
        <begin position="52"/>
        <end position="79"/>
    </location>
</feature>
<dbReference type="AlphaFoldDB" id="A0A1G7IUR0"/>
<gene>
    <name evidence="3" type="ORF">SAMN05216218_10490</name>
</gene>
<dbReference type="Proteomes" id="UP000199076">
    <property type="component" value="Unassembled WGS sequence"/>
</dbReference>
<dbReference type="STRING" id="660518.SAMN05216218_10490"/>
<dbReference type="OrthoDB" id="383161at2157"/>
<proteinExistence type="predicted"/>
<evidence type="ECO:0008006" key="5">
    <source>
        <dbReference type="Google" id="ProtNLM"/>
    </source>
</evidence>
<keyword evidence="2" id="KW-1133">Transmembrane helix</keyword>
<organism evidence="3 4">
    <name type="scientific">Halorientalis regularis</name>
    <dbReference type="NCBI Taxonomy" id="660518"/>
    <lineage>
        <taxon>Archaea</taxon>
        <taxon>Methanobacteriati</taxon>
        <taxon>Methanobacteriota</taxon>
        <taxon>Stenosarchaea group</taxon>
        <taxon>Halobacteria</taxon>
        <taxon>Halobacteriales</taxon>
        <taxon>Haloarculaceae</taxon>
        <taxon>Halorientalis</taxon>
    </lineage>
</organism>
<reference evidence="4" key="1">
    <citation type="submission" date="2016-10" db="EMBL/GenBank/DDBJ databases">
        <authorList>
            <person name="Varghese N."/>
            <person name="Submissions S."/>
        </authorList>
    </citation>
    <scope>NUCLEOTIDE SEQUENCE [LARGE SCALE GENOMIC DNA]</scope>
    <source>
        <strain evidence="4">IBRC-M 10760</strain>
    </source>
</reference>
<evidence type="ECO:0000256" key="1">
    <source>
        <dbReference type="SAM" id="Coils"/>
    </source>
</evidence>
<dbReference type="EMBL" id="FNBK01000004">
    <property type="protein sequence ID" value="SDF16355.1"/>
    <property type="molecule type" value="Genomic_DNA"/>
</dbReference>
<protein>
    <recommendedName>
        <fullName evidence="5">Sec-independent protein translocase protein TatA</fullName>
    </recommendedName>
</protein>
<evidence type="ECO:0000256" key="2">
    <source>
        <dbReference type="SAM" id="Phobius"/>
    </source>
</evidence>
<accession>A0A1G7IUR0</accession>
<dbReference type="RefSeq" id="WP_092689556.1">
    <property type="nucleotide sequence ID" value="NZ_FNBK01000004.1"/>
</dbReference>
<evidence type="ECO:0000313" key="3">
    <source>
        <dbReference type="EMBL" id="SDF16355.1"/>
    </source>
</evidence>
<keyword evidence="2" id="KW-0472">Membrane</keyword>
<keyword evidence="4" id="KW-1185">Reference proteome</keyword>
<evidence type="ECO:0000313" key="4">
    <source>
        <dbReference type="Proteomes" id="UP000199076"/>
    </source>
</evidence>
<keyword evidence="2" id="KW-0812">Transmembrane</keyword>